<protein>
    <submittedName>
        <fullName evidence="2">Methyltransferase</fullName>
    </submittedName>
</protein>
<dbReference type="InterPro" id="IPR012967">
    <property type="entry name" value="COMT_dimerisation"/>
</dbReference>
<gene>
    <name evidence="2" type="ORF">PQR62_21420</name>
</gene>
<reference evidence="2 3" key="1">
    <citation type="journal article" date="2024" name="Chem. Sci.">
        <title>Discovery of megapolipeptins by genome mining of a Burkholderiales bacteria collection.</title>
        <authorList>
            <person name="Paulo B.S."/>
            <person name="Recchia M.J.J."/>
            <person name="Lee S."/>
            <person name="Fergusson C.H."/>
            <person name="Romanowski S.B."/>
            <person name="Hernandez A."/>
            <person name="Krull N."/>
            <person name="Liu D.Y."/>
            <person name="Cavanagh H."/>
            <person name="Bos A."/>
            <person name="Gray C.A."/>
            <person name="Murphy B.T."/>
            <person name="Linington R.G."/>
            <person name="Eustaquio A.S."/>
        </authorList>
    </citation>
    <scope>NUCLEOTIDE SEQUENCE [LARGE SCALE GENOMIC DNA]</scope>
    <source>
        <strain evidence="2 3">RL21-008-BIB-A</strain>
    </source>
</reference>
<name>A0ABW9AEK8_9BURK</name>
<evidence type="ECO:0000313" key="2">
    <source>
        <dbReference type="EMBL" id="MFL9926845.1"/>
    </source>
</evidence>
<organism evidence="2 3">
    <name type="scientific">Herbaspirillum lusitanum</name>
    <dbReference type="NCBI Taxonomy" id="213312"/>
    <lineage>
        <taxon>Bacteria</taxon>
        <taxon>Pseudomonadati</taxon>
        <taxon>Pseudomonadota</taxon>
        <taxon>Betaproteobacteria</taxon>
        <taxon>Burkholderiales</taxon>
        <taxon>Oxalobacteraceae</taxon>
        <taxon>Herbaspirillum</taxon>
    </lineage>
</organism>
<dbReference type="EMBL" id="JAQQFM010000010">
    <property type="protein sequence ID" value="MFL9926845.1"/>
    <property type="molecule type" value="Genomic_DNA"/>
</dbReference>
<dbReference type="GO" id="GO:0032259">
    <property type="term" value="P:methylation"/>
    <property type="evidence" value="ECO:0007669"/>
    <property type="project" value="UniProtKB-KW"/>
</dbReference>
<dbReference type="Pfam" id="PF13489">
    <property type="entry name" value="Methyltransf_23"/>
    <property type="match status" value="1"/>
</dbReference>
<sequence length="374" mass="39708">MNFEQHHPLQPYWNLAVAGVHAEALDVALEAGLFDLLQERTDSLKIASVLDWQPRQTELMLELLWSMGLLERQSPLPGAVGALPMYRVAAALTAYLQRASHQYCGDALAYRLHSLRHFGTQLPGLLRGRAQAPAAQPATVAAGHLPSASGAGWADAARRQIGQEQRAATAAAALSIVRGIPEFARLFATRSATADSSTRDPAGLRLLDLGGGPGWIAIELARACAQVQGAVFDWPETVAVAHENIAQAGLATRLHALPGDLAADDIGTGYDLIWCSSVLHFVGDMPQALLRMHAALADGGVLACAQAEVPEDAAAAARVLPYYLPMRMQGRHVTQQGGLAQLLAQAGFSGIEQSSCHAFPMAPVQVLIARKAAR</sequence>
<dbReference type="RefSeq" id="WP_408160065.1">
    <property type="nucleotide sequence ID" value="NZ_JAQQFM010000010.1"/>
</dbReference>
<dbReference type="InterPro" id="IPR036388">
    <property type="entry name" value="WH-like_DNA-bd_sf"/>
</dbReference>
<evidence type="ECO:0000313" key="3">
    <source>
        <dbReference type="Proteomes" id="UP001629246"/>
    </source>
</evidence>
<dbReference type="Pfam" id="PF08100">
    <property type="entry name" value="Dimerisation"/>
    <property type="match status" value="1"/>
</dbReference>
<dbReference type="GO" id="GO:0008168">
    <property type="term" value="F:methyltransferase activity"/>
    <property type="evidence" value="ECO:0007669"/>
    <property type="project" value="UniProtKB-KW"/>
</dbReference>
<dbReference type="Gene3D" id="1.10.10.10">
    <property type="entry name" value="Winged helix-like DNA-binding domain superfamily/Winged helix DNA-binding domain"/>
    <property type="match status" value="1"/>
</dbReference>
<comment type="caution">
    <text evidence="2">The sequence shown here is derived from an EMBL/GenBank/DDBJ whole genome shotgun (WGS) entry which is preliminary data.</text>
</comment>
<keyword evidence="3" id="KW-1185">Reference proteome</keyword>
<dbReference type="SUPFAM" id="SSF53335">
    <property type="entry name" value="S-adenosyl-L-methionine-dependent methyltransferases"/>
    <property type="match status" value="1"/>
</dbReference>
<dbReference type="Gene3D" id="3.40.50.150">
    <property type="entry name" value="Vaccinia Virus protein VP39"/>
    <property type="match status" value="1"/>
</dbReference>
<feature type="domain" description="O-methyltransferase dimerisation" evidence="1">
    <location>
        <begin position="20"/>
        <end position="87"/>
    </location>
</feature>
<proteinExistence type="predicted"/>
<keyword evidence="2" id="KW-0489">Methyltransferase</keyword>
<evidence type="ECO:0000259" key="1">
    <source>
        <dbReference type="Pfam" id="PF08100"/>
    </source>
</evidence>
<accession>A0ABW9AEK8</accession>
<dbReference type="Proteomes" id="UP001629246">
    <property type="component" value="Unassembled WGS sequence"/>
</dbReference>
<keyword evidence="2" id="KW-0808">Transferase</keyword>
<dbReference type="InterPro" id="IPR029063">
    <property type="entry name" value="SAM-dependent_MTases_sf"/>
</dbReference>